<protein>
    <recommendedName>
        <fullName evidence="1">Glycosyl transferase family 1 domain-containing protein</fullName>
    </recommendedName>
</protein>
<accession>A0A1V3G6U7</accession>
<proteinExistence type="predicted"/>
<organism evidence="2 3">
    <name type="scientific">Fictibacillus arsenicus</name>
    <dbReference type="NCBI Taxonomy" id="255247"/>
    <lineage>
        <taxon>Bacteria</taxon>
        <taxon>Bacillati</taxon>
        <taxon>Bacillota</taxon>
        <taxon>Bacilli</taxon>
        <taxon>Bacillales</taxon>
        <taxon>Fictibacillaceae</taxon>
        <taxon>Fictibacillus</taxon>
    </lineage>
</organism>
<dbReference type="GO" id="GO:0016757">
    <property type="term" value="F:glycosyltransferase activity"/>
    <property type="evidence" value="ECO:0007669"/>
    <property type="project" value="InterPro"/>
</dbReference>
<evidence type="ECO:0000313" key="2">
    <source>
        <dbReference type="EMBL" id="OOE12128.1"/>
    </source>
</evidence>
<dbReference type="Proteomes" id="UP000188597">
    <property type="component" value="Unassembled WGS sequence"/>
</dbReference>
<reference evidence="2 3" key="1">
    <citation type="submission" date="2016-11" db="EMBL/GenBank/DDBJ databases">
        <authorList>
            <person name="Jaros S."/>
            <person name="Januszkiewicz K."/>
            <person name="Wedrychowicz H."/>
        </authorList>
    </citation>
    <scope>NUCLEOTIDE SEQUENCE [LARGE SCALE GENOMIC DNA]</scope>
    <source>
        <strain evidence="2 3">Con a/3</strain>
    </source>
</reference>
<dbReference type="RefSeq" id="WP_077361647.1">
    <property type="nucleotide sequence ID" value="NZ_MQMF01000002.1"/>
</dbReference>
<evidence type="ECO:0000259" key="1">
    <source>
        <dbReference type="Pfam" id="PF00534"/>
    </source>
</evidence>
<comment type="caution">
    <text evidence="2">The sequence shown here is derived from an EMBL/GenBank/DDBJ whole genome shotgun (WGS) entry which is preliminary data.</text>
</comment>
<dbReference type="AlphaFoldDB" id="A0A1V3G6U7"/>
<dbReference type="Gene3D" id="3.40.50.2000">
    <property type="entry name" value="Glycogen Phosphorylase B"/>
    <property type="match status" value="2"/>
</dbReference>
<feature type="domain" description="Glycosyl transferase family 1" evidence="1">
    <location>
        <begin position="161"/>
        <end position="332"/>
    </location>
</feature>
<gene>
    <name evidence="2" type="ORF">UN64_08395</name>
</gene>
<sequence>MSKTKILFVFYLPSGGMETLNRQRCKALVKHDIECHLLYMQNGTGMQNISQIPTYITNHDSEIKKILKNHQFDAIFVSSDMQMLQRIRNLGYKGKLFFEVQGLGSYKDAEKILTQAKPFVMNFSDGILYPQTPHLISLIEAHYPAHPKFCFHNCFDTEEFSYRSTQRLTQPVIGWVGRLELNKNWDDFLLFAMRYTKIKPNTKFWMFIDNTLGNHHEKARFYKLINRYKLTDSVVIHANVPHKQMAEYFSMIGDSGGFLLSTSKVEGFGYAVIEAMSCRCPVLTSDSDGVKAFIIHNVTGKFYENSNIGSAVKQAIELTDNHELRNEIIQHALNHLSLFNLDVYANEFMKLLK</sequence>
<dbReference type="EMBL" id="MQMF01000002">
    <property type="protein sequence ID" value="OOE12128.1"/>
    <property type="molecule type" value="Genomic_DNA"/>
</dbReference>
<dbReference type="Pfam" id="PF00534">
    <property type="entry name" value="Glycos_transf_1"/>
    <property type="match status" value="1"/>
</dbReference>
<dbReference type="CDD" id="cd03801">
    <property type="entry name" value="GT4_PimA-like"/>
    <property type="match status" value="1"/>
</dbReference>
<dbReference type="InterPro" id="IPR001296">
    <property type="entry name" value="Glyco_trans_1"/>
</dbReference>
<dbReference type="PANTHER" id="PTHR12526">
    <property type="entry name" value="GLYCOSYLTRANSFERASE"/>
    <property type="match status" value="1"/>
</dbReference>
<evidence type="ECO:0000313" key="3">
    <source>
        <dbReference type="Proteomes" id="UP000188597"/>
    </source>
</evidence>
<name>A0A1V3G6U7_9BACL</name>
<dbReference type="OrthoDB" id="158463at2"/>
<dbReference type="PANTHER" id="PTHR12526:SF630">
    <property type="entry name" value="GLYCOSYLTRANSFERASE"/>
    <property type="match status" value="1"/>
</dbReference>
<dbReference type="SUPFAM" id="SSF53756">
    <property type="entry name" value="UDP-Glycosyltransferase/glycogen phosphorylase"/>
    <property type="match status" value="1"/>
</dbReference>